<dbReference type="Proteomes" id="UP001299876">
    <property type="component" value="Unassembled WGS sequence"/>
</dbReference>
<evidence type="ECO:0000256" key="1">
    <source>
        <dbReference type="ARBA" id="ARBA00004496"/>
    </source>
</evidence>
<sequence length="424" mass="48321">MTKSNQGIQPRPLFDSVESLQGPLIEYRTARPQLSEYLAQFPSTIDVESDLELARRFLLSYSGSPSTFKGYRSYIERLILWSWIVQKKSVTDLIRSDAEQFMAFNNTPPAAWVGGTVVRRFMKNKGQLVFNKMWRPYGIKIAKAMRKHAAEQDISLAGAKCQPARASKVLMFSVCSSFYDFLAQEGIDIANPIKSIKQKSAFVSQTRIKRQGKSLTKMQWDFLIDQAEAMANADPKHERTLFIVVALFAMYLRVSDLAGNKDWSPTMGSFVKRGDSWWFEVVGKGNKERDISVKDAFLPYLKRYRQSRNLSPLPFKDEEEPLLVTKGGREGLKARQIRNIVQPVFDGARAKMIEGGHTEEEAQELMEATLHWLRHTGATFDAPNRDAKHMQMDLGHESLATTQDIYYNSINEERASSNRGGIRR</sequence>
<evidence type="ECO:0000256" key="2">
    <source>
        <dbReference type="ARBA" id="ARBA00022908"/>
    </source>
</evidence>
<dbReference type="SUPFAM" id="SSF56349">
    <property type="entry name" value="DNA breaking-rejoining enzymes"/>
    <property type="match status" value="1"/>
</dbReference>
<comment type="caution">
    <text evidence="5">The sequence shown here is derived from an EMBL/GenBank/DDBJ whole genome shotgun (WGS) entry which is preliminary data.</text>
</comment>
<dbReference type="InterPro" id="IPR011010">
    <property type="entry name" value="DNA_brk_join_enz"/>
</dbReference>
<evidence type="ECO:0000313" key="5">
    <source>
        <dbReference type="EMBL" id="MCK1788794.1"/>
    </source>
</evidence>
<dbReference type="PANTHER" id="PTHR30349">
    <property type="entry name" value="PHAGE INTEGRASE-RELATED"/>
    <property type="match status" value="1"/>
</dbReference>
<protein>
    <submittedName>
        <fullName evidence="5">Tyrosine-type recombinase/integrase</fullName>
    </submittedName>
</protein>
<dbReference type="InterPro" id="IPR050090">
    <property type="entry name" value="Tyrosine_recombinase_XerCD"/>
</dbReference>
<comment type="subcellular location">
    <subcellularLocation>
        <location evidence="1">Cytoplasm</location>
    </subcellularLocation>
</comment>
<dbReference type="InterPro" id="IPR002104">
    <property type="entry name" value="Integrase_catalytic"/>
</dbReference>
<name>A0ABT0ESS9_9PSED</name>
<organism evidence="5 6">
    <name type="scientific">Pseudomonas violetae</name>
    <dbReference type="NCBI Taxonomy" id="2915813"/>
    <lineage>
        <taxon>Bacteria</taxon>
        <taxon>Pseudomonadati</taxon>
        <taxon>Pseudomonadota</taxon>
        <taxon>Gammaproteobacteria</taxon>
        <taxon>Pseudomonadales</taxon>
        <taxon>Pseudomonadaceae</taxon>
        <taxon>Pseudomonas</taxon>
    </lineage>
</organism>
<reference evidence="5 6" key="1">
    <citation type="submission" date="2022-02" db="EMBL/GenBank/DDBJ databases">
        <title>Comparative genomics of the first Antarctic Pseudomonas spp. capable of biotransforming 2,4,6-Trinitrotoluene.</title>
        <authorList>
            <person name="Cabrera M.A."/>
            <person name="Marquez S.L."/>
            <person name="Perez-Donoso J.M."/>
        </authorList>
    </citation>
    <scope>NUCLEOTIDE SEQUENCE [LARGE SCALE GENOMIC DNA]</scope>
    <source>
        <strain evidence="5 6">TNT19</strain>
    </source>
</reference>
<dbReference type="RefSeq" id="WP_247286016.1">
    <property type="nucleotide sequence ID" value="NZ_JAKNRW010000001.1"/>
</dbReference>
<keyword evidence="2" id="KW-0229">DNA integration</keyword>
<dbReference type="Gene3D" id="1.10.443.10">
    <property type="entry name" value="Intergrase catalytic core"/>
    <property type="match status" value="1"/>
</dbReference>
<gene>
    <name evidence="5" type="ORF">L9059_01025</name>
</gene>
<dbReference type="Pfam" id="PF00589">
    <property type="entry name" value="Phage_integrase"/>
    <property type="match status" value="1"/>
</dbReference>
<dbReference type="CDD" id="cd00397">
    <property type="entry name" value="DNA_BRE_C"/>
    <property type="match status" value="1"/>
</dbReference>
<dbReference type="PANTHER" id="PTHR30349:SF77">
    <property type="entry name" value="TYROSINE RECOMBINASE XERC"/>
    <property type="match status" value="1"/>
</dbReference>
<evidence type="ECO:0000313" key="6">
    <source>
        <dbReference type="Proteomes" id="UP001299876"/>
    </source>
</evidence>
<dbReference type="EMBL" id="JAKNRW010000001">
    <property type="protein sequence ID" value="MCK1788794.1"/>
    <property type="molecule type" value="Genomic_DNA"/>
</dbReference>
<accession>A0ABT0ESS9</accession>
<keyword evidence="6" id="KW-1185">Reference proteome</keyword>
<evidence type="ECO:0000259" key="4">
    <source>
        <dbReference type="PROSITE" id="PS51898"/>
    </source>
</evidence>
<evidence type="ECO:0000256" key="3">
    <source>
        <dbReference type="ARBA" id="ARBA00023172"/>
    </source>
</evidence>
<proteinExistence type="predicted"/>
<dbReference type="PROSITE" id="PS51898">
    <property type="entry name" value="TYR_RECOMBINASE"/>
    <property type="match status" value="1"/>
</dbReference>
<feature type="domain" description="Tyr recombinase" evidence="4">
    <location>
        <begin position="210"/>
        <end position="419"/>
    </location>
</feature>
<dbReference type="InterPro" id="IPR013762">
    <property type="entry name" value="Integrase-like_cat_sf"/>
</dbReference>
<keyword evidence="3" id="KW-0233">DNA recombination</keyword>